<sequence precursor="true">MGKRLYWTALATLVTGSGIVIGPVQAAPPEPLPADQLDWQAWGDDAPPNAVCRGRYVAPDYRLPAGDTPEQTRSESESAEYGDDGETILGGEVILRRGQSQLEAPRVRVNAERDRVFSAGPLALRDEGMLVRGDAAEMSLESDQAEVETAHYVVHEERLRGDAQRLERLKDGRYVLDDASFTTCEPGNNLWTLIGKDVEINREEGFGTARHARLEMADVPVFYWPWVRFPIDERRQSGFLWPTLGLSTDSLDYGQPYYFNIAPNLDATVTPRFISESGLLLGGEVRYLQPGFEGQIEGAYLPSDNDGGSSDNPNDPDGQFEGEDRWYVDFRHQGRISDRSDYNLRYGAASDGRYFDDFGRNFAERDTNSLSRLAQVDYQGDRWQLDARAQGYQKLDFPLNPRDKPFYRLPSLTANARWNQDAGFYQQWRSNVTHFWRDLDTDENGVAEDELGRSRTIPLREAANGTRLHLSPAVGWRSSPSWGFLEPRVELLHTSYELDYGNRDTDRSESLSRTVPVTSVDGGLVFERDMNWLDSTYRQTLEPRLYYAYVPESDQSEFPDFDTNERAFSYNQLWSPYRFSGSDRVGDQNKISYGVSSRFLEDESGRERLSVALGQSRYFEDRNIDMNGDPDTLPPESNAERYYNAVRERSPVVTRIDWQMTDRWSTRYEWLYDEHRDLTERNSVSLRYRDPEGHALNLGYRWELQGFDPSGDAEDRLGYNREEYDISGAYQLNPRVDLIGRFLYDNTNDRALEQLAGVQWNDCCYGLQLVWREWVEDNDTANRIDDDYTDRGVFLRFVFKGLGGTGQEADEYFEQAIPGYRSTAF</sequence>
<dbReference type="GO" id="GO:0009279">
    <property type="term" value="C:cell outer membrane"/>
    <property type="evidence" value="ECO:0007669"/>
    <property type="project" value="UniProtKB-SubCell"/>
</dbReference>
<evidence type="ECO:0000259" key="7">
    <source>
        <dbReference type="Pfam" id="PF04453"/>
    </source>
</evidence>
<proteinExistence type="inferred from homology"/>
<feature type="domain" description="LptD C-terminal" evidence="7">
    <location>
        <begin position="324"/>
        <end position="735"/>
    </location>
</feature>
<evidence type="ECO:0000313" key="8">
    <source>
        <dbReference type="EMBL" id="SDW55189.1"/>
    </source>
</evidence>
<organism evidence="8 9">
    <name type="scientific">Aidingimonas halophila</name>
    <dbReference type="NCBI Taxonomy" id="574349"/>
    <lineage>
        <taxon>Bacteria</taxon>
        <taxon>Pseudomonadati</taxon>
        <taxon>Pseudomonadota</taxon>
        <taxon>Gammaproteobacteria</taxon>
        <taxon>Oceanospirillales</taxon>
        <taxon>Halomonadaceae</taxon>
        <taxon>Aidingimonas</taxon>
    </lineage>
</organism>
<dbReference type="Pfam" id="PF04453">
    <property type="entry name" value="LptD"/>
    <property type="match status" value="1"/>
</dbReference>
<evidence type="ECO:0000259" key="6">
    <source>
        <dbReference type="Pfam" id="PF03968"/>
    </source>
</evidence>
<dbReference type="OrthoDB" id="9760225at2"/>
<feature type="domain" description="Organic solvent tolerance-like N-terminal" evidence="6">
    <location>
        <begin position="76"/>
        <end position="205"/>
    </location>
</feature>
<dbReference type="HAMAP" id="MF_01411">
    <property type="entry name" value="LPS_assembly_LptD"/>
    <property type="match status" value="1"/>
</dbReference>
<accession>A0A1H2UI08</accession>
<dbReference type="AlphaFoldDB" id="A0A1H2UI08"/>
<evidence type="ECO:0000256" key="4">
    <source>
        <dbReference type="HAMAP-Rule" id="MF_01411"/>
    </source>
</evidence>
<feature type="region of interest" description="Disordered" evidence="5">
    <location>
        <begin position="62"/>
        <end position="85"/>
    </location>
</feature>
<dbReference type="InterPro" id="IPR020889">
    <property type="entry name" value="LipoPS_assembly_LptD"/>
</dbReference>
<dbReference type="GO" id="GO:0043165">
    <property type="term" value="P:Gram-negative-bacterium-type cell outer membrane assembly"/>
    <property type="evidence" value="ECO:0007669"/>
    <property type="project" value="UniProtKB-UniRule"/>
</dbReference>
<dbReference type="GO" id="GO:1990351">
    <property type="term" value="C:transporter complex"/>
    <property type="evidence" value="ECO:0007669"/>
    <property type="project" value="TreeGrafter"/>
</dbReference>
<feature type="region of interest" description="Disordered" evidence="5">
    <location>
        <begin position="298"/>
        <end position="322"/>
    </location>
</feature>
<dbReference type="EMBL" id="FNNI01000002">
    <property type="protein sequence ID" value="SDW55189.1"/>
    <property type="molecule type" value="Genomic_DNA"/>
</dbReference>
<dbReference type="Proteomes" id="UP000198500">
    <property type="component" value="Unassembled WGS sequence"/>
</dbReference>
<dbReference type="InterPro" id="IPR005653">
    <property type="entry name" value="OstA-like_N"/>
</dbReference>
<keyword evidence="3 4" id="KW-0998">Cell outer membrane</keyword>
<evidence type="ECO:0000256" key="5">
    <source>
        <dbReference type="SAM" id="MobiDB-lite"/>
    </source>
</evidence>
<comment type="caution">
    <text evidence="4">Lacks conserved residue(s) required for the propagation of feature annotation.</text>
</comment>
<evidence type="ECO:0000256" key="1">
    <source>
        <dbReference type="ARBA" id="ARBA00022729"/>
    </source>
</evidence>
<dbReference type="STRING" id="574349.SAMN05443545_102141"/>
<protein>
    <recommendedName>
        <fullName evidence="4">LPS-assembly protein LptD</fullName>
    </recommendedName>
</protein>
<reference evidence="8 9" key="1">
    <citation type="submission" date="2016-10" db="EMBL/GenBank/DDBJ databases">
        <authorList>
            <person name="de Groot N.N."/>
        </authorList>
    </citation>
    <scope>NUCLEOTIDE SEQUENCE [LARGE SCALE GENOMIC DNA]</scope>
    <source>
        <strain evidence="8 9">DSM 19219</strain>
    </source>
</reference>
<dbReference type="PANTHER" id="PTHR30189:SF1">
    <property type="entry name" value="LPS-ASSEMBLY PROTEIN LPTD"/>
    <property type="match status" value="1"/>
</dbReference>
<name>A0A1H2UI08_9GAMM</name>
<dbReference type="InterPro" id="IPR007543">
    <property type="entry name" value="LptD_C"/>
</dbReference>
<comment type="subunit">
    <text evidence="4">Component of the lipopolysaccharide transport and assembly complex. Interacts with LptE and LptA.</text>
</comment>
<comment type="function">
    <text evidence="4">Together with LptE, is involved in the assembly of lipopolysaccharide (LPS) at the surface of the outer membrane.</text>
</comment>
<keyword evidence="2 4" id="KW-0472">Membrane</keyword>
<keyword evidence="9" id="KW-1185">Reference proteome</keyword>
<evidence type="ECO:0000256" key="3">
    <source>
        <dbReference type="ARBA" id="ARBA00023237"/>
    </source>
</evidence>
<feature type="compositionally biased region" description="Low complexity" evidence="5">
    <location>
        <begin position="302"/>
        <end position="317"/>
    </location>
</feature>
<comment type="subcellular location">
    <subcellularLocation>
        <location evidence="4">Cell outer membrane</location>
    </subcellularLocation>
</comment>
<evidence type="ECO:0000313" key="9">
    <source>
        <dbReference type="Proteomes" id="UP000198500"/>
    </source>
</evidence>
<dbReference type="Pfam" id="PF03968">
    <property type="entry name" value="LptD_N"/>
    <property type="match status" value="1"/>
</dbReference>
<dbReference type="RefSeq" id="WP_092568234.1">
    <property type="nucleotide sequence ID" value="NZ_BMXH01000002.1"/>
</dbReference>
<feature type="chain" id="PRO_5011801670" description="LPS-assembly protein LptD" evidence="4">
    <location>
        <begin position="27"/>
        <end position="825"/>
    </location>
</feature>
<evidence type="ECO:0000256" key="2">
    <source>
        <dbReference type="ARBA" id="ARBA00023136"/>
    </source>
</evidence>
<dbReference type="InterPro" id="IPR050218">
    <property type="entry name" value="LptD"/>
</dbReference>
<feature type="signal peptide" evidence="4">
    <location>
        <begin position="1"/>
        <end position="26"/>
    </location>
</feature>
<gene>
    <name evidence="4" type="primary">lptD</name>
    <name evidence="8" type="ORF">SAMN05443545_102141</name>
</gene>
<comment type="similarity">
    <text evidence="4">Belongs to the LptD family.</text>
</comment>
<keyword evidence="1 4" id="KW-0732">Signal</keyword>
<dbReference type="GO" id="GO:0015920">
    <property type="term" value="P:lipopolysaccharide transport"/>
    <property type="evidence" value="ECO:0007669"/>
    <property type="project" value="InterPro"/>
</dbReference>
<dbReference type="PANTHER" id="PTHR30189">
    <property type="entry name" value="LPS-ASSEMBLY PROTEIN"/>
    <property type="match status" value="1"/>
</dbReference>